<accession>A0A9D2T5J9</accession>
<reference evidence="7" key="1">
    <citation type="journal article" date="2021" name="PeerJ">
        <title>Extensive microbial diversity within the chicken gut microbiome revealed by metagenomics and culture.</title>
        <authorList>
            <person name="Gilroy R."/>
            <person name="Ravi A."/>
            <person name="Getino M."/>
            <person name="Pursley I."/>
            <person name="Horton D.L."/>
            <person name="Alikhan N.F."/>
            <person name="Baker D."/>
            <person name="Gharbi K."/>
            <person name="Hall N."/>
            <person name="Watson M."/>
            <person name="Adriaenssens E.M."/>
            <person name="Foster-Nyarko E."/>
            <person name="Jarju S."/>
            <person name="Secka A."/>
            <person name="Antonio M."/>
            <person name="Oren A."/>
            <person name="Chaudhuri R.R."/>
            <person name="La Ragione R."/>
            <person name="Hildebrand F."/>
            <person name="Pallen M.J."/>
        </authorList>
    </citation>
    <scope>NUCLEOTIDE SEQUENCE</scope>
    <source>
        <strain evidence="7">ChiSjej5B23-2810</strain>
    </source>
</reference>
<evidence type="ECO:0000256" key="2">
    <source>
        <dbReference type="ARBA" id="ARBA00022448"/>
    </source>
</evidence>
<reference evidence="7" key="2">
    <citation type="submission" date="2021-04" db="EMBL/GenBank/DDBJ databases">
        <authorList>
            <person name="Gilroy R."/>
        </authorList>
    </citation>
    <scope>NUCLEOTIDE SEQUENCE</scope>
    <source>
        <strain evidence="7">ChiSjej5B23-2810</strain>
    </source>
</reference>
<evidence type="ECO:0000256" key="3">
    <source>
        <dbReference type="ARBA" id="ARBA00022729"/>
    </source>
</evidence>
<feature type="signal peptide" evidence="5">
    <location>
        <begin position="1"/>
        <end position="30"/>
    </location>
</feature>
<gene>
    <name evidence="7" type="ORF">H9703_07055</name>
</gene>
<dbReference type="PANTHER" id="PTHR30290">
    <property type="entry name" value="PERIPLASMIC BINDING COMPONENT OF ABC TRANSPORTER"/>
    <property type="match status" value="1"/>
</dbReference>
<dbReference type="InterPro" id="IPR000914">
    <property type="entry name" value="SBP_5_dom"/>
</dbReference>
<dbReference type="Proteomes" id="UP000823906">
    <property type="component" value="Unassembled WGS sequence"/>
</dbReference>
<dbReference type="GO" id="GO:0015833">
    <property type="term" value="P:peptide transport"/>
    <property type="evidence" value="ECO:0007669"/>
    <property type="project" value="TreeGrafter"/>
</dbReference>
<evidence type="ECO:0000256" key="1">
    <source>
        <dbReference type="ARBA" id="ARBA00005695"/>
    </source>
</evidence>
<evidence type="ECO:0000313" key="8">
    <source>
        <dbReference type="Proteomes" id="UP000823906"/>
    </source>
</evidence>
<sequence>MVLKHSLCRRAAAAALAGLLLAGCTRPAVLQPSSSSPSSQPAASGSSAPETGSGTSQPARFAIAVSEGSYNPYLNANTLTEQVAGLLFEKLVRISPRMELEMRLADSVVSSGLTVTIRLRSGCTFADGTPLTASDVAASLLAAKASAHYSGRLANMTDAQAPDASTVVLTLAEPDSLFAYLLDLPILKAAETASPQPTPCGRYTYGTQADTLTPNPRAPFPEEGPATIWLTPVSDYAELVSQLAMGEISFYLAEEAASSAVATSERYFRTNTLLFLGVNGSANNPLCATPQGRGALSAALSREELAGRFASASPATGVLNSLYECVRGQQVIAEGADPGQLSTLMAALGYHWDEASALYCGADGQPASVSILACGSSADRVYAARLLQQQWEKAGIQVTLTLADDFGAYLQMVQDRQFELYIGEMKLYNNNDLSPFWTGSARYGLAVTQQLLDAYALMRADSAAAPDFERAFAGQMPYIPLLWRGGVTVSNRRTSGVISSVSDLYYSLAGLSIAQ</sequence>
<feature type="domain" description="Solute-binding protein family 5" evidence="6">
    <location>
        <begin position="100"/>
        <end position="437"/>
    </location>
</feature>
<evidence type="ECO:0000256" key="4">
    <source>
        <dbReference type="SAM" id="MobiDB-lite"/>
    </source>
</evidence>
<keyword evidence="3 5" id="KW-0732">Signal</keyword>
<feature type="region of interest" description="Disordered" evidence="4">
    <location>
        <begin position="31"/>
        <end position="57"/>
    </location>
</feature>
<dbReference type="EMBL" id="DWWN01000047">
    <property type="protein sequence ID" value="HJC45870.1"/>
    <property type="molecule type" value="Genomic_DNA"/>
</dbReference>
<keyword evidence="2" id="KW-0813">Transport</keyword>
<name>A0A9D2T5J9_9FIRM</name>
<dbReference type="Pfam" id="PF00496">
    <property type="entry name" value="SBP_bac_5"/>
    <property type="match status" value="1"/>
</dbReference>
<dbReference type="Gene3D" id="3.10.105.10">
    <property type="entry name" value="Dipeptide-binding Protein, Domain 3"/>
    <property type="match status" value="1"/>
</dbReference>
<dbReference type="InterPro" id="IPR039424">
    <property type="entry name" value="SBP_5"/>
</dbReference>
<organism evidence="7 8">
    <name type="scientific">Candidatus Faecalibacterium faecigallinarum</name>
    <dbReference type="NCBI Taxonomy" id="2838577"/>
    <lineage>
        <taxon>Bacteria</taxon>
        <taxon>Bacillati</taxon>
        <taxon>Bacillota</taxon>
        <taxon>Clostridia</taxon>
        <taxon>Eubacteriales</taxon>
        <taxon>Oscillospiraceae</taxon>
        <taxon>Faecalibacterium</taxon>
    </lineage>
</organism>
<comment type="similarity">
    <text evidence="1">Belongs to the bacterial solute-binding protein 5 family.</text>
</comment>
<feature type="chain" id="PRO_5039022291" description="Solute-binding protein family 5 domain-containing protein" evidence="5">
    <location>
        <begin position="31"/>
        <end position="515"/>
    </location>
</feature>
<feature type="compositionally biased region" description="Low complexity" evidence="4">
    <location>
        <begin position="31"/>
        <end position="49"/>
    </location>
</feature>
<proteinExistence type="inferred from homology"/>
<evidence type="ECO:0000259" key="6">
    <source>
        <dbReference type="Pfam" id="PF00496"/>
    </source>
</evidence>
<dbReference type="AlphaFoldDB" id="A0A9D2T5J9"/>
<dbReference type="PANTHER" id="PTHR30290:SF9">
    <property type="entry name" value="OLIGOPEPTIDE-BINDING PROTEIN APPA"/>
    <property type="match status" value="1"/>
</dbReference>
<comment type="caution">
    <text evidence="7">The sequence shown here is derived from an EMBL/GenBank/DDBJ whole genome shotgun (WGS) entry which is preliminary data.</text>
</comment>
<evidence type="ECO:0000313" key="7">
    <source>
        <dbReference type="EMBL" id="HJC45870.1"/>
    </source>
</evidence>
<evidence type="ECO:0000256" key="5">
    <source>
        <dbReference type="SAM" id="SignalP"/>
    </source>
</evidence>
<dbReference type="PROSITE" id="PS51257">
    <property type="entry name" value="PROKAR_LIPOPROTEIN"/>
    <property type="match status" value="1"/>
</dbReference>
<dbReference type="SUPFAM" id="SSF53850">
    <property type="entry name" value="Periplasmic binding protein-like II"/>
    <property type="match status" value="1"/>
</dbReference>
<protein>
    <recommendedName>
        <fullName evidence="6">Solute-binding protein family 5 domain-containing protein</fullName>
    </recommendedName>
</protein>
<dbReference type="Gene3D" id="3.40.190.10">
    <property type="entry name" value="Periplasmic binding protein-like II"/>
    <property type="match status" value="1"/>
</dbReference>
<dbReference type="GO" id="GO:1904680">
    <property type="term" value="F:peptide transmembrane transporter activity"/>
    <property type="evidence" value="ECO:0007669"/>
    <property type="project" value="TreeGrafter"/>
</dbReference>